<keyword evidence="3" id="KW-0489">Methyltransferase</keyword>
<evidence type="ECO:0000256" key="3">
    <source>
        <dbReference type="ARBA" id="ARBA00022603"/>
    </source>
</evidence>
<dbReference type="InterPro" id="IPR029063">
    <property type="entry name" value="SAM-dependent_MTases_sf"/>
</dbReference>
<dbReference type="Gene3D" id="2.10.109.10">
    <property type="entry name" value="Umud Fragment, subunit A"/>
    <property type="match status" value="1"/>
</dbReference>
<reference evidence="8" key="1">
    <citation type="submission" date="2021-01" db="EMBL/GenBank/DDBJ databases">
        <authorList>
            <person name="Eckstrom K.M.E."/>
        </authorList>
    </citation>
    <scope>NUCLEOTIDE SEQUENCE</scope>
    <source>
        <strain evidence="8">UVCC 0001</strain>
    </source>
</reference>
<sequence length="273" mass="29520">MEGDLVPVAGPRGRRYVTVPEGHVWLQGDNYHNSTDSRTYGPVPVAMVLGKVFYKAALLDEQQKERLELYLDTLFDWNERMNLIEDSLSLVPVIEECLLSERLPTATQLLDVGSGAGLPGLVLAIARPAWEITLLDSLAKRVRFLEAAVTELGLGNVTVVCAKAEDAARQPGLRDAFSIVTARAVAETRVLAELCLPFVAPGGVLVAPKGADPASEVRAAEAAFDKLGARVVGVRSTDCVGPLGPRTVLLAKKLRPTPEEYPRRPGRPNKRPL</sequence>
<dbReference type="Pfam" id="PF10502">
    <property type="entry name" value="Peptidase_S26"/>
    <property type="match status" value="1"/>
</dbReference>
<dbReference type="GO" id="GO:0070043">
    <property type="term" value="F:rRNA (guanine-N7-)-methyltransferase activity"/>
    <property type="evidence" value="ECO:0007669"/>
    <property type="project" value="TreeGrafter"/>
</dbReference>
<keyword evidence="5" id="KW-0949">S-adenosyl-L-methionine</keyword>
<protein>
    <recommendedName>
        <fullName evidence="7">Peptidase S26 domain-containing protein</fullName>
    </recommendedName>
</protein>
<keyword evidence="9" id="KW-1185">Reference proteome</keyword>
<dbReference type="CDD" id="cd02440">
    <property type="entry name" value="AdoMet_MTases"/>
    <property type="match status" value="1"/>
</dbReference>
<dbReference type="PANTHER" id="PTHR31760:SF0">
    <property type="entry name" value="S-ADENOSYL-L-METHIONINE-DEPENDENT METHYLTRANSFERASES SUPERFAMILY PROTEIN"/>
    <property type="match status" value="1"/>
</dbReference>
<feature type="region of interest" description="Disordered" evidence="6">
    <location>
        <begin position="254"/>
        <end position="273"/>
    </location>
</feature>
<dbReference type="EMBL" id="JASFZW010000005">
    <property type="protein sequence ID" value="KAK2077993.1"/>
    <property type="molecule type" value="Genomic_DNA"/>
</dbReference>
<dbReference type="Gene3D" id="3.40.50.150">
    <property type="entry name" value="Vaccinia Virus protein VP39"/>
    <property type="match status" value="1"/>
</dbReference>
<keyword evidence="1" id="KW-0963">Cytoplasm</keyword>
<keyword evidence="2" id="KW-0698">rRNA processing</keyword>
<evidence type="ECO:0000256" key="4">
    <source>
        <dbReference type="ARBA" id="ARBA00022679"/>
    </source>
</evidence>
<evidence type="ECO:0000256" key="6">
    <source>
        <dbReference type="SAM" id="MobiDB-lite"/>
    </source>
</evidence>
<proteinExistence type="inferred from homology"/>
<organism evidence="8 9">
    <name type="scientific">Prototheca wickerhamii</name>
    <dbReference type="NCBI Taxonomy" id="3111"/>
    <lineage>
        <taxon>Eukaryota</taxon>
        <taxon>Viridiplantae</taxon>
        <taxon>Chlorophyta</taxon>
        <taxon>core chlorophytes</taxon>
        <taxon>Trebouxiophyceae</taxon>
        <taxon>Chlorellales</taxon>
        <taxon>Chlorellaceae</taxon>
        <taxon>Prototheca</taxon>
    </lineage>
</organism>
<dbReference type="AlphaFoldDB" id="A0AAD9IGR9"/>
<dbReference type="FunFam" id="3.40.50.150:FF:000041">
    <property type="entry name" value="Ribosomal RNA small subunit methyltransferase G"/>
    <property type="match status" value="1"/>
</dbReference>
<name>A0AAD9IGR9_PROWI</name>
<evidence type="ECO:0000256" key="1">
    <source>
        <dbReference type="ARBA" id="ARBA00022490"/>
    </source>
</evidence>
<dbReference type="NCBIfam" id="TIGR00138">
    <property type="entry name" value="rsmG_gidB"/>
    <property type="match status" value="1"/>
</dbReference>
<dbReference type="GO" id="GO:0006465">
    <property type="term" value="P:signal peptide processing"/>
    <property type="evidence" value="ECO:0007669"/>
    <property type="project" value="InterPro"/>
</dbReference>
<dbReference type="HAMAP" id="MF_00074">
    <property type="entry name" value="16SrRNA_methyltr_G"/>
    <property type="match status" value="1"/>
</dbReference>
<gene>
    <name evidence="8" type="ORF">QBZ16_003861</name>
</gene>
<dbReference type="PANTHER" id="PTHR31760">
    <property type="entry name" value="S-ADENOSYL-L-METHIONINE-DEPENDENT METHYLTRANSFERASES SUPERFAMILY PROTEIN"/>
    <property type="match status" value="1"/>
</dbReference>
<evidence type="ECO:0000256" key="2">
    <source>
        <dbReference type="ARBA" id="ARBA00022552"/>
    </source>
</evidence>
<evidence type="ECO:0000256" key="5">
    <source>
        <dbReference type="ARBA" id="ARBA00022691"/>
    </source>
</evidence>
<dbReference type="InterPro" id="IPR019533">
    <property type="entry name" value="Peptidase_S26"/>
</dbReference>
<dbReference type="SUPFAM" id="SSF51306">
    <property type="entry name" value="LexA/Signal peptidase"/>
    <property type="match status" value="1"/>
</dbReference>
<dbReference type="InterPro" id="IPR003682">
    <property type="entry name" value="rRNA_ssu_MeTfrase_G"/>
</dbReference>
<dbReference type="Proteomes" id="UP001255856">
    <property type="component" value="Unassembled WGS sequence"/>
</dbReference>
<dbReference type="GO" id="GO:0004252">
    <property type="term" value="F:serine-type endopeptidase activity"/>
    <property type="evidence" value="ECO:0007669"/>
    <property type="project" value="InterPro"/>
</dbReference>
<evidence type="ECO:0000313" key="8">
    <source>
        <dbReference type="EMBL" id="KAK2077993.1"/>
    </source>
</evidence>
<evidence type="ECO:0000313" key="9">
    <source>
        <dbReference type="Proteomes" id="UP001255856"/>
    </source>
</evidence>
<dbReference type="Pfam" id="PF02527">
    <property type="entry name" value="GidB"/>
    <property type="match status" value="1"/>
</dbReference>
<keyword evidence="4" id="KW-0808">Transferase</keyword>
<dbReference type="InterPro" id="IPR036286">
    <property type="entry name" value="LexA/Signal_pep-like_sf"/>
</dbReference>
<dbReference type="CDD" id="cd06530">
    <property type="entry name" value="S26_SPase_I"/>
    <property type="match status" value="1"/>
</dbReference>
<feature type="domain" description="Peptidase S26" evidence="7">
    <location>
        <begin position="16"/>
        <end position="53"/>
    </location>
</feature>
<evidence type="ECO:0000259" key="7">
    <source>
        <dbReference type="Pfam" id="PF10502"/>
    </source>
</evidence>
<comment type="caution">
    <text evidence="8">The sequence shown here is derived from an EMBL/GenBank/DDBJ whole genome shotgun (WGS) entry which is preliminary data.</text>
</comment>
<dbReference type="SUPFAM" id="SSF53335">
    <property type="entry name" value="S-adenosyl-L-methionine-dependent methyltransferases"/>
    <property type="match status" value="1"/>
</dbReference>
<accession>A0AAD9IGR9</accession>
<feature type="compositionally biased region" description="Basic residues" evidence="6">
    <location>
        <begin position="264"/>
        <end position="273"/>
    </location>
</feature>
<dbReference type="GO" id="GO:0005829">
    <property type="term" value="C:cytosol"/>
    <property type="evidence" value="ECO:0007669"/>
    <property type="project" value="TreeGrafter"/>
</dbReference>